<evidence type="ECO:0000313" key="9">
    <source>
        <dbReference type="EMBL" id="KAE8304467.1"/>
    </source>
</evidence>
<dbReference type="EC" id="2.7.1.21" evidence="2"/>
<name>A8BRU1_GIAIC</name>
<comment type="similarity">
    <text evidence="1 8">Belongs to the thymidine kinase family.</text>
</comment>
<dbReference type="STRING" id="184922.A8BRU1"/>
<dbReference type="InterPro" id="IPR001267">
    <property type="entry name" value="Thymidine_kinase"/>
</dbReference>
<evidence type="ECO:0000256" key="1">
    <source>
        <dbReference type="ARBA" id="ARBA00007587"/>
    </source>
</evidence>
<dbReference type="RefSeq" id="XP_001705197.1">
    <property type="nucleotide sequence ID" value="XM_001705145.1"/>
</dbReference>
<evidence type="ECO:0000256" key="3">
    <source>
        <dbReference type="ARBA" id="ARBA00022634"/>
    </source>
</evidence>
<protein>
    <recommendedName>
        <fullName evidence="2">thymidine kinase</fullName>
        <ecNumber evidence="2">2.7.1.21</ecNumber>
    </recommendedName>
</protein>
<keyword evidence="5" id="KW-0547">Nucleotide-binding</keyword>
<dbReference type="VEuPathDB" id="GiardiaDB:GL50803_8364"/>
<keyword evidence="6 9" id="KW-0418">Kinase</keyword>
<dbReference type="PROSITE" id="PS00603">
    <property type="entry name" value="TK_CELLULAR_TYPE"/>
    <property type="match status" value="1"/>
</dbReference>
<dbReference type="InterPro" id="IPR027417">
    <property type="entry name" value="P-loop_NTPase"/>
</dbReference>
<dbReference type="EMBL" id="AACB03000002">
    <property type="protein sequence ID" value="KAE8304467.1"/>
    <property type="molecule type" value="Genomic_DNA"/>
</dbReference>
<dbReference type="GO" id="GO:0046104">
    <property type="term" value="P:thymidine metabolic process"/>
    <property type="evidence" value="ECO:0000318"/>
    <property type="project" value="GO_Central"/>
</dbReference>
<evidence type="ECO:0000256" key="4">
    <source>
        <dbReference type="ARBA" id="ARBA00022679"/>
    </source>
</evidence>
<dbReference type="OMA" id="LTTHDNT"/>
<dbReference type="GO" id="GO:0004797">
    <property type="term" value="F:thymidine kinase activity"/>
    <property type="evidence" value="ECO:0000318"/>
    <property type="project" value="GO_Central"/>
</dbReference>
<comment type="caution">
    <text evidence="9">The sequence shown here is derived from an EMBL/GenBank/DDBJ whole genome shotgun (WGS) entry which is preliminary data.</text>
</comment>
<evidence type="ECO:0000256" key="2">
    <source>
        <dbReference type="ARBA" id="ARBA00012118"/>
    </source>
</evidence>
<gene>
    <name evidence="9" type="ORF">GL50803_008364</name>
</gene>
<evidence type="ECO:0000256" key="7">
    <source>
        <dbReference type="ARBA" id="ARBA00022840"/>
    </source>
</evidence>
<organism evidence="9 10">
    <name type="scientific">Giardia intestinalis (strain ATCC 50803 / WB clone C6)</name>
    <name type="common">Giardia lamblia</name>
    <dbReference type="NCBI Taxonomy" id="184922"/>
    <lineage>
        <taxon>Eukaryota</taxon>
        <taxon>Metamonada</taxon>
        <taxon>Diplomonadida</taxon>
        <taxon>Hexamitidae</taxon>
        <taxon>Giardiinae</taxon>
        <taxon>Giardia</taxon>
    </lineage>
</organism>
<dbReference type="Gene3D" id="3.40.50.300">
    <property type="entry name" value="P-loop containing nucleotide triphosphate hydrolases"/>
    <property type="match status" value="1"/>
</dbReference>
<dbReference type="SUPFAM" id="SSF52540">
    <property type="entry name" value="P-loop containing nucleoside triphosphate hydrolases"/>
    <property type="match status" value="1"/>
</dbReference>
<dbReference type="PANTHER" id="PTHR11441:SF0">
    <property type="entry name" value="THYMIDINE KINASE, CYTOSOLIC"/>
    <property type="match status" value="1"/>
</dbReference>
<dbReference type="Pfam" id="PF00265">
    <property type="entry name" value="TK"/>
    <property type="match status" value="1"/>
</dbReference>
<dbReference type="HOGENOM" id="CLU_704837_0_0_1"/>
<evidence type="ECO:0000313" key="10">
    <source>
        <dbReference type="Proteomes" id="UP000001548"/>
    </source>
</evidence>
<accession>A8BRU1</accession>
<dbReference type="Proteomes" id="UP000001548">
    <property type="component" value="Unassembled WGS sequence"/>
</dbReference>
<dbReference type="InterPro" id="IPR020633">
    <property type="entry name" value="Thymidine_kinase_CS"/>
</dbReference>
<proteinExistence type="inferred from homology"/>
<evidence type="ECO:0000256" key="6">
    <source>
        <dbReference type="ARBA" id="ARBA00022777"/>
    </source>
</evidence>
<dbReference type="AlphaFoldDB" id="A8BRU1"/>
<dbReference type="SMR" id="A8BRU1"/>
<keyword evidence="4" id="KW-0808">Transferase</keyword>
<dbReference type="PANTHER" id="PTHR11441">
    <property type="entry name" value="THYMIDINE KINASE"/>
    <property type="match status" value="1"/>
</dbReference>
<sequence>MNSLTLILGPMFAGKSTELVGIHARLVAAHKRVLVVKHTFDTRYDDNSLTTHDNTRIAAKRAVLLGELATEFGDYDALIVDEGQFFADIVSGVQDALSKGLYVYVSALSGNFKREPFELIPRLFPLASAIYLRSAICAICHAPAPFSARFSAQTEEIVIGGAELYAPTCRTCWKSIAHQRSIKKARQLTDSEIKSFVSDAAAILERSALTGSKLLLVPAVTSPLDAELQCVYASASSAGQNILVIAREESQELNEAASTFGFTLRYVDSLVQSESEDDCTINNEVKHAMDPHSIVLVYHADSYDHADVVLDDCVFQGKVVIAATSAKAPYQVLGSFLSHADIVSFGSLTRNTGEGHEKLGASGVSTEVPRFFRTCLAGLPLEKLVLGINEDL</sequence>
<keyword evidence="3" id="KW-0237">DNA synthesis</keyword>
<dbReference type="GeneID" id="5698060"/>
<dbReference type="Gene3D" id="3.30.60.20">
    <property type="match status" value="1"/>
</dbReference>
<reference evidence="9 10" key="1">
    <citation type="journal article" date="2007" name="Science">
        <title>Genomic minimalism in the early diverging intestinal parasite Giardia lamblia.</title>
        <authorList>
            <person name="Morrison H.G."/>
            <person name="McArthur A.G."/>
            <person name="Gillin F.D."/>
            <person name="Aley S.B."/>
            <person name="Adam R.D."/>
            <person name="Olsen G.J."/>
            <person name="Best A.A."/>
            <person name="Cande W.Z."/>
            <person name="Chen F."/>
            <person name="Cipriano M.J."/>
            <person name="Davids B.J."/>
            <person name="Dawson S.C."/>
            <person name="Elmendorf H.G."/>
            <person name="Hehl A.B."/>
            <person name="Holder M.E."/>
            <person name="Huse S.M."/>
            <person name="Kim U.U."/>
            <person name="Lasek-Nesselquist E."/>
            <person name="Manning G."/>
            <person name="Nigam A."/>
            <person name="Nixon J.E."/>
            <person name="Palm D."/>
            <person name="Passamaneck N.E."/>
            <person name="Prabhu A."/>
            <person name="Reich C.I."/>
            <person name="Reiner D.S."/>
            <person name="Samuelson J."/>
            <person name="Svard S.G."/>
            <person name="Sogin M.L."/>
        </authorList>
    </citation>
    <scope>NUCLEOTIDE SEQUENCE [LARGE SCALE GENOMIC DNA]</scope>
    <source>
        <strain evidence="9 10">WB C6</strain>
    </source>
</reference>
<dbReference type="KEGG" id="gla:GL50803_008364"/>
<evidence type="ECO:0000256" key="5">
    <source>
        <dbReference type="ARBA" id="ARBA00022741"/>
    </source>
</evidence>
<dbReference type="SUPFAM" id="SSF57716">
    <property type="entry name" value="Glucocorticoid receptor-like (DNA-binding domain)"/>
    <property type="match status" value="1"/>
</dbReference>
<dbReference type="GO" id="GO:0005524">
    <property type="term" value="F:ATP binding"/>
    <property type="evidence" value="ECO:0007669"/>
    <property type="project" value="UniProtKB-KW"/>
</dbReference>
<dbReference type="GO" id="GO:0071897">
    <property type="term" value="P:DNA biosynthetic process"/>
    <property type="evidence" value="ECO:0007669"/>
    <property type="project" value="UniProtKB-KW"/>
</dbReference>
<keyword evidence="7" id="KW-0067">ATP-binding</keyword>
<keyword evidence="10" id="KW-1185">Reference proteome</keyword>
<evidence type="ECO:0000256" key="8">
    <source>
        <dbReference type="RuleBase" id="RU004165"/>
    </source>
</evidence>